<dbReference type="RefSeq" id="WP_252445493.1">
    <property type="nucleotide sequence ID" value="NZ_JAGSOV010000078.1"/>
</dbReference>
<keyword evidence="3" id="KW-1185">Reference proteome</keyword>
<proteinExistence type="predicted"/>
<evidence type="ECO:0000256" key="1">
    <source>
        <dbReference type="SAM" id="Phobius"/>
    </source>
</evidence>
<feature type="transmembrane region" description="Helical" evidence="1">
    <location>
        <begin position="49"/>
        <end position="65"/>
    </location>
</feature>
<evidence type="ECO:0000313" key="2">
    <source>
        <dbReference type="EMBL" id="MCO1660160.1"/>
    </source>
</evidence>
<accession>A0ABT1AAU2</accession>
<sequence>MRGEPVRVRPAGARSTPPRALRAGLAAGLAVAAAVLAHAAGGGSVDPGGAAWAFAALVAPAWWLARRERGWGAIALTQLGAQQLVHVLLSNAGEHAAHGAHVLVGADVMLYAHLAAAALTGAWLRWGERRAWAAVRRFLLVVLPHLPPVGAAPAVGLPCPPVQHPAGALLRHAAPRRGPPVPAAS</sequence>
<keyword evidence="1" id="KW-0812">Transmembrane</keyword>
<comment type="caution">
    <text evidence="2">The sequence shown here is derived from an EMBL/GenBank/DDBJ whole genome shotgun (WGS) entry which is preliminary data.</text>
</comment>
<evidence type="ECO:0008006" key="4">
    <source>
        <dbReference type="Google" id="ProtNLM"/>
    </source>
</evidence>
<name>A0ABT1AAU2_9PSEU</name>
<protein>
    <recommendedName>
        <fullName evidence="4">MFS transporter</fullName>
    </recommendedName>
</protein>
<keyword evidence="1" id="KW-0472">Membrane</keyword>
<reference evidence="2" key="1">
    <citation type="submission" date="2021-04" db="EMBL/GenBank/DDBJ databases">
        <title>Pseudonocardia sp. nov., isolated from sandy soil of mangrove forest.</title>
        <authorList>
            <person name="Zan Z."/>
            <person name="Huang R."/>
            <person name="Liu W."/>
        </authorList>
    </citation>
    <scope>NUCLEOTIDE SEQUENCE</scope>
    <source>
        <strain evidence="2">S2-4</strain>
    </source>
</reference>
<dbReference type="Proteomes" id="UP001165283">
    <property type="component" value="Unassembled WGS sequence"/>
</dbReference>
<organism evidence="2 3">
    <name type="scientific">Pseudonocardia humida</name>
    <dbReference type="NCBI Taxonomy" id="2800819"/>
    <lineage>
        <taxon>Bacteria</taxon>
        <taxon>Bacillati</taxon>
        <taxon>Actinomycetota</taxon>
        <taxon>Actinomycetes</taxon>
        <taxon>Pseudonocardiales</taxon>
        <taxon>Pseudonocardiaceae</taxon>
        <taxon>Pseudonocardia</taxon>
    </lineage>
</organism>
<dbReference type="EMBL" id="JAGSOV010000078">
    <property type="protein sequence ID" value="MCO1660160.1"/>
    <property type="molecule type" value="Genomic_DNA"/>
</dbReference>
<evidence type="ECO:0000313" key="3">
    <source>
        <dbReference type="Proteomes" id="UP001165283"/>
    </source>
</evidence>
<gene>
    <name evidence="2" type="ORF">KDL28_34380</name>
</gene>
<keyword evidence="1" id="KW-1133">Transmembrane helix</keyword>